<dbReference type="AlphaFoldDB" id="A0A1S3EFF5"/>
<sequence length="971" mass="111495">MDQKHWHWGKNSREKTILETDKANLTSKENEEVQTLLADKEQLEKDLKKLNDKLDFTLSNYNAKDEHMKKQTKIVQEAVSGNVYAIFLFEGWEMAEVEMFSMKEHLEESIHHQLIYEERMFHVNCTLKECMQQLHFAREEQEQRIYDAVMKASKQFDQARTVLEEQLSETSKRLAKVVIENSYLNKSLAAKDNLTEDLKRQLAHAEAGHNALMIRLESIERDNNSLKYEARVVQKELDIRNEEREYNRRTADASYKQQSESVKTIVKLESECQRLRHLAWKRLPSPAASLMAEDSSETAMKRITYLTEQLCAVEEENKTLKESLSRKMNEIQFSRVMLSRTASKLLQLESEIASKSQVALEQPRINLALQELCSASMSEIGSYDNVSCAESSAIAELERFRSVGPSDINLRDDFIEIEKLALSDHHSVFSISNQETCSKDMLKGYIPGWFQDVVKVTLEQNCVTHKNPDDILEDINLAMKHLNNNSDQCTFDSGKDSSQFDASNPSHLSLHTSAEPLNYSVVDSSGEVNDAGTSSIKRTKHKSQRVLNKSIGKLIELIEGINMPSDDNNNSDLSCKRDQNIHSHNNQGVSIGYMVRVFQWKTSDLGDVLQKFLNVCYNLLNGVADHEKFATELTTALEWIINHCFSLQDVSSMEDAIKKQFDWDETLTYSGCHDYPTQKMQYDQKEESKNSKDKPNSSESEKKALERRLQTNANQHQELEETIACLRLELQTFKESNRILEDRIQNDASINKDLDTQLIETELKEAYHKILALEVELESKNHYCDELDIKCVELQLQLESMKRECSNGYINLKNEPVRTEWEITVASEKLAECQETIIHLEKQLKALAERKDVCLFDNIIAAHRPIITNTTSVSVPLKVDTKAKNRPSLLDQMLADDDAKAKVCKTSERSFIQQPLEKIVVLKGLKGREDGANVKSLAILPVKKSGGRSLWKRLLGKRRKPKRKHVYQFNK</sequence>
<reference evidence="6" key="2">
    <citation type="submission" date="2025-08" db="UniProtKB">
        <authorList>
            <consortium name="RefSeq"/>
        </authorList>
    </citation>
    <scope>IDENTIFICATION</scope>
    <source>
        <tissue evidence="6">Etiolated seedlings</tissue>
    </source>
</reference>
<dbReference type="Proteomes" id="UP000087171">
    <property type="component" value="Chromosome Ca8"/>
</dbReference>
<comment type="similarity">
    <text evidence="1">Belongs to the FPP family.</text>
</comment>
<dbReference type="PaxDb" id="3827-XP_004511908.1"/>
<dbReference type="eggNOG" id="ENOG502QSY7">
    <property type="taxonomic scope" value="Eukaryota"/>
</dbReference>
<organism evidence="5 6">
    <name type="scientific">Cicer arietinum</name>
    <name type="common">Chickpea</name>
    <name type="synonym">Garbanzo</name>
    <dbReference type="NCBI Taxonomy" id="3827"/>
    <lineage>
        <taxon>Eukaryota</taxon>
        <taxon>Viridiplantae</taxon>
        <taxon>Streptophyta</taxon>
        <taxon>Embryophyta</taxon>
        <taxon>Tracheophyta</taxon>
        <taxon>Spermatophyta</taxon>
        <taxon>Magnoliopsida</taxon>
        <taxon>eudicotyledons</taxon>
        <taxon>Gunneridae</taxon>
        <taxon>Pentapetalae</taxon>
        <taxon>rosids</taxon>
        <taxon>fabids</taxon>
        <taxon>Fabales</taxon>
        <taxon>Fabaceae</taxon>
        <taxon>Papilionoideae</taxon>
        <taxon>50 kb inversion clade</taxon>
        <taxon>NPAAA clade</taxon>
        <taxon>Hologalegina</taxon>
        <taxon>IRL clade</taxon>
        <taxon>Cicereae</taxon>
        <taxon>Cicer</taxon>
    </lineage>
</organism>
<accession>A0A1S3EFF5</accession>
<name>A0A1S3EFF5_CICAR</name>
<evidence type="ECO:0000313" key="5">
    <source>
        <dbReference type="Proteomes" id="UP000087171"/>
    </source>
</evidence>
<proteinExistence type="inferred from homology"/>
<dbReference type="GeneID" id="101513988"/>
<gene>
    <name evidence="6" type="primary">LOC101513988</name>
</gene>
<dbReference type="OrthoDB" id="1917992at2759"/>
<protein>
    <submittedName>
        <fullName evidence="6">Filament-like plant protein 7</fullName>
    </submittedName>
</protein>
<feature type="region of interest" description="Disordered" evidence="4">
    <location>
        <begin position="679"/>
        <end position="705"/>
    </location>
</feature>
<feature type="coiled-coil region" evidence="3">
    <location>
        <begin position="784"/>
        <end position="850"/>
    </location>
</feature>
<evidence type="ECO:0000256" key="4">
    <source>
        <dbReference type="SAM" id="MobiDB-lite"/>
    </source>
</evidence>
<dbReference type="PANTHER" id="PTHR31580">
    <property type="entry name" value="FILAMENT-LIKE PLANT PROTEIN 4"/>
    <property type="match status" value="1"/>
</dbReference>
<dbReference type="STRING" id="3827.A0A1S3EFF5"/>
<evidence type="ECO:0000313" key="6">
    <source>
        <dbReference type="RefSeq" id="XP_012574565.1"/>
    </source>
</evidence>
<feature type="compositionally biased region" description="Basic and acidic residues" evidence="4">
    <location>
        <begin position="682"/>
        <end position="705"/>
    </location>
</feature>
<feature type="coiled-coil region" evidence="3">
    <location>
        <begin position="26"/>
        <end position="60"/>
    </location>
</feature>
<reference evidence="5" key="1">
    <citation type="journal article" date="2013" name="Nat. Biotechnol.">
        <title>Draft genome sequence of chickpea (Cicer arietinum) provides a resource for trait improvement.</title>
        <authorList>
            <person name="Varshney R.K."/>
            <person name="Song C."/>
            <person name="Saxena R.K."/>
            <person name="Azam S."/>
            <person name="Yu S."/>
            <person name="Sharpe A.G."/>
            <person name="Cannon S."/>
            <person name="Baek J."/>
            <person name="Rosen B.D."/>
            <person name="Tar'an B."/>
            <person name="Millan T."/>
            <person name="Zhang X."/>
            <person name="Ramsay L.D."/>
            <person name="Iwata A."/>
            <person name="Wang Y."/>
            <person name="Nelson W."/>
            <person name="Farmer A.D."/>
            <person name="Gaur P.M."/>
            <person name="Soderlund C."/>
            <person name="Penmetsa R.V."/>
            <person name="Xu C."/>
            <person name="Bharti A.K."/>
            <person name="He W."/>
            <person name="Winter P."/>
            <person name="Zhao S."/>
            <person name="Hane J.K."/>
            <person name="Carrasquilla-Garcia N."/>
            <person name="Condie J.A."/>
            <person name="Upadhyaya H.D."/>
            <person name="Luo M.C."/>
            <person name="Thudi M."/>
            <person name="Gowda C.L."/>
            <person name="Singh N.P."/>
            <person name="Lichtenzveig J."/>
            <person name="Gali K.K."/>
            <person name="Rubio J."/>
            <person name="Nadarajan N."/>
            <person name="Dolezel J."/>
            <person name="Bansal K.C."/>
            <person name="Xu X."/>
            <person name="Edwards D."/>
            <person name="Zhang G."/>
            <person name="Kahl G."/>
            <person name="Gil J."/>
            <person name="Singh K.B."/>
            <person name="Datta S.K."/>
            <person name="Jackson S.A."/>
            <person name="Wang J."/>
            <person name="Cook D.R."/>
        </authorList>
    </citation>
    <scope>NUCLEOTIDE SEQUENCE [LARGE SCALE GENOMIC DNA]</scope>
    <source>
        <strain evidence="5">cv. CDC Frontier</strain>
    </source>
</reference>
<dbReference type="RefSeq" id="XP_012574565.1">
    <property type="nucleotide sequence ID" value="XM_012719111.2"/>
</dbReference>
<keyword evidence="5" id="KW-1185">Reference proteome</keyword>
<dbReference type="InterPro" id="IPR008587">
    <property type="entry name" value="FPP_plant"/>
</dbReference>
<evidence type="ECO:0000256" key="1">
    <source>
        <dbReference type="ARBA" id="ARBA00005921"/>
    </source>
</evidence>
<evidence type="ECO:0000256" key="3">
    <source>
        <dbReference type="SAM" id="Coils"/>
    </source>
</evidence>
<dbReference type="PANTHER" id="PTHR31580:SF31">
    <property type="entry name" value="FILAMENT-LIKE PLANT PROTEIN"/>
    <property type="match status" value="1"/>
</dbReference>
<dbReference type="KEGG" id="cam:101513988"/>
<evidence type="ECO:0000256" key="2">
    <source>
        <dbReference type="ARBA" id="ARBA00023054"/>
    </source>
</evidence>
<keyword evidence="2 3" id="KW-0175">Coiled coil</keyword>
<dbReference type="Pfam" id="PF05911">
    <property type="entry name" value="FPP"/>
    <property type="match status" value="2"/>
</dbReference>